<protein>
    <submittedName>
        <fullName evidence="2">Uncharacterized protein</fullName>
    </submittedName>
</protein>
<dbReference type="Proteomes" id="UP001175227">
    <property type="component" value="Unassembled WGS sequence"/>
</dbReference>
<keyword evidence="3" id="KW-1185">Reference proteome</keyword>
<keyword evidence="1" id="KW-0472">Membrane</keyword>
<evidence type="ECO:0000313" key="2">
    <source>
        <dbReference type="EMBL" id="KAK0482315.1"/>
    </source>
</evidence>
<comment type="caution">
    <text evidence="2">The sequence shown here is derived from an EMBL/GenBank/DDBJ whole genome shotgun (WGS) entry which is preliminary data.</text>
</comment>
<accession>A0AA39PED6</accession>
<evidence type="ECO:0000313" key="3">
    <source>
        <dbReference type="Proteomes" id="UP001175227"/>
    </source>
</evidence>
<feature type="transmembrane region" description="Helical" evidence="1">
    <location>
        <begin position="23"/>
        <end position="41"/>
    </location>
</feature>
<sequence>MPQVVNNVIELASLFNASVNPGIMSYIIAFVVIGFWLDSILSPFKPDAMVKTLNKTVKRTYIHYQKYEDILDKLATFEDKVNRIWVEAFKLQERHLQARNDIKSCCWTDCRSWRRYMRETMAIWVKARQHQH</sequence>
<name>A0AA39PED6_9AGAR</name>
<reference evidence="2" key="1">
    <citation type="submission" date="2023-06" db="EMBL/GenBank/DDBJ databases">
        <authorList>
            <consortium name="Lawrence Berkeley National Laboratory"/>
            <person name="Ahrendt S."/>
            <person name="Sahu N."/>
            <person name="Indic B."/>
            <person name="Wong-Bajracharya J."/>
            <person name="Merenyi Z."/>
            <person name="Ke H.-M."/>
            <person name="Monk M."/>
            <person name="Kocsube S."/>
            <person name="Drula E."/>
            <person name="Lipzen A."/>
            <person name="Balint B."/>
            <person name="Henrissat B."/>
            <person name="Andreopoulos B."/>
            <person name="Martin F.M."/>
            <person name="Harder C.B."/>
            <person name="Rigling D."/>
            <person name="Ford K.L."/>
            <person name="Foster G.D."/>
            <person name="Pangilinan J."/>
            <person name="Papanicolaou A."/>
            <person name="Barry K."/>
            <person name="LaButti K."/>
            <person name="Viragh M."/>
            <person name="Koriabine M."/>
            <person name="Yan M."/>
            <person name="Riley R."/>
            <person name="Champramary S."/>
            <person name="Plett K.L."/>
            <person name="Tsai I.J."/>
            <person name="Slot J."/>
            <person name="Sipos G."/>
            <person name="Plett J."/>
            <person name="Nagy L.G."/>
            <person name="Grigoriev I.V."/>
        </authorList>
    </citation>
    <scope>NUCLEOTIDE SEQUENCE</scope>
    <source>
        <strain evidence="2">ICMP 16352</strain>
    </source>
</reference>
<dbReference type="AlphaFoldDB" id="A0AA39PED6"/>
<evidence type="ECO:0000256" key="1">
    <source>
        <dbReference type="SAM" id="Phobius"/>
    </source>
</evidence>
<keyword evidence="1" id="KW-0812">Transmembrane</keyword>
<proteinExistence type="predicted"/>
<organism evidence="2 3">
    <name type="scientific">Armillaria novae-zelandiae</name>
    <dbReference type="NCBI Taxonomy" id="153914"/>
    <lineage>
        <taxon>Eukaryota</taxon>
        <taxon>Fungi</taxon>
        <taxon>Dikarya</taxon>
        <taxon>Basidiomycota</taxon>
        <taxon>Agaricomycotina</taxon>
        <taxon>Agaricomycetes</taxon>
        <taxon>Agaricomycetidae</taxon>
        <taxon>Agaricales</taxon>
        <taxon>Marasmiineae</taxon>
        <taxon>Physalacriaceae</taxon>
        <taxon>Armillaria</taxon>
    </lineage>
</organism>
<keyword evidence="1" id="KW-1133">Transmembrane helix</keyword>
<dbReference type="EMBL" id="JAUEPR010000007">
    <property type="protein sequence ID" value="KAK0482315.1"/>
    <property type="molecule type" value="Genomic_DNA"/>
</dbReference>
<gene>
    <name evidence="2" type="ORF">IW261DRAFT_1562014</name>
</gene>